<accession>A0ABN1FUS9</accession>
<dbReference type="InterPro" id="IPR036291">
    <property type="entry name" value="NAD(P)-bd_dom_sf"/>
</dbReference>
<dbReference type="Gene3D" id="3.40.50.720">
    <property type="entry name" value="NAD(P)-binding Rossmann-like Domain"/>
    <property type="match status" value="1"/>
</dbReference>
<dbReference type="Proteomes" id="UP001500866">
    <property type="component" value="Unassembled WGS sequence"/>
</dbReference>
<dbReference type="Pfam" id="PF08338">
    <property type="entry name" value="DUF1731"/>
    <property type="match status" value="1"/>
</dbReference>
<dbReference type="PANTHER" id="PTHR11092">
    <property type="entry name" value="SUGAR NUCLEOTIDE EPIMERASE RELATED"/>
    <property type="match status" value="1"/>
</dbReference>
<dbReference type="InterPro" id="IPR001509">
    <property type="entry name" value="Epimerase_deHydtase"/>
</dbReference>
<dbReference type="Pfam" id="PF01370">
    <property type="entry name" value="Epimerase"/>
    <property type="match status" value="1"/>
</dbReference>
<comment type="caution">
    <text evidence="4">The sequence shown here is derived from an EMBL/GenBank/DDBJ whole genome shotgun (WGS) entry which is preliminary data.</text>
</comment>
<protein>
    <submittedName>
        <fullName evidence="4">TIGR01777 family oxidoreductase</fullName>
    </submittedName>
</protein>
<dbReference type="EMBL" id="BAAADS010000009">
    <property type="protein sequence ID" value="GAA0597886.1"/>
    <property type="molecule type" value="Genomic_DNA"/>
</dbReference>
<dbReference type="RefSeq" id="WP_343811316.1">
    <property type="nucleotide sequence ID" value="NZ_BAAADS010000009.1"/>
</dbReference>
<dbReference type="InterPro" id="IPR010099">
    <property type="entry name" value="SDR39U1"/>
</dbReference>
<feature type="domain" description="DUF1731" evidence="3">
    <location>
        <begin position="248"/>
        <end position="294"/>
    </location>
</feature>
<proteinExistence type="inferred from homology"/>
<dbReference type="InterPro" id="IPR013549">
    <property type="entry name" value="DUF1731"/>
</dbReference>
<sequence>MLNILITGGTGFVGQHLTSTLTAKDHHVFILTRFPDYHIDKDRTTYIAYDHPISKLPTIHGVINLAGDSLFGYWSKQKKDAIYKSRMETTQFLIDLMKQLEKKPDIFISGSAVGYYGMSKDLMFTEQTAKHGDDFLAGVVTEWEKTASQAETMGIRTVYSRFGVILGEDGAYPLMRMPVKMYAGGKIGNGEQWLSWIHIEDVVQLMLFCLFNDHISGPVNFTAPEPRRNKEFTKELAGILKRPYWLPAPASLIHTVLGDMGKLITKGQYVLPGKALEYNFQFLFPDLKAALMQLERGIK</sequence>
<name>A0ABN1FUS9_9BACI</name>
<dbReference type="SUPFAM" id="SSF51735">
    <property type="entry name" value="NAD(P)-binding Rossmann-fold domains"/>
    <property type="match status" value="1"/>
</dbReference>
<feature type="domain" description="NAD-dependent epimerase/dehydratase" evidence="2">
    <location>
        <begin position="4"/>
        <end position="212"/>
    </location>
</feature>
<evidence type="ECO:0000313" key="4">
    <source>
        <dbReference type="EMBL" id="GAA0597886.1"/>
    </source>
</evidence>
<evidence type="ECO:0000259" key="3">
    <source>
        <dbReference type="Pfam" id="PF08338"/>
    </source>
</evidence>
<dbReference type="NCBIfam" id="TIGR01777">
    <property type="entry name" value="yfcH"/>
    <property type="match status" value="1"/>
</dbReference>
<gene>
    <name evidence="4" type="ORF">GCM10009001_12510</name>
</gene>
<keyword evidence="5" id="KW-1185">Reference proteome</keyword>
<reference evidence="4 5" key="1">
    <citation type="journal article" date="2019" name="Int. J. Syst. Evol. Microbiol.">
        <title>The Global Catalogue of Microorganisms (GCM) 10K type strain sequencing project: providing services to taxonomists for standard genome sequencing and annotation.</title>
        <authorList>
            <consortium name="The Broad Institute Genomics Platform"/>
            <consortium name="The Broad Institute Genome Sequencing Center for Infectious Disease"/>
            <person name="Wu L."/>
            <person name="Ma J."/>
        </authorList>
    </citation>
    <scope>NUCLEOTIDE SEQUENCE [LARGE SCALE GENOMIC DNA]</scope>
    <source>
        <strain evidence="4 5">JCM 15395</strain>
    </source>
</reference>
<organism evidence="4 5">
    <name type="scientific">Virgibacillus siamensis</name>
    <dbReference type="NCBI Taxonomy" id="480071"/>
    <lineage>
        <taxon>Bacteria</taxon>
        <taxon>Bacillati</taxon>
        <taxon>Bacillota</taxon>
        <taxon>Bacilli</taxon>
        <taxon>Bacillales</taxon>
        <taxon>Bacillaceae</taxon>
        <taxon>Virgibacillus</taxon>
    </lineage>
</organism>
<evidence type="ECO:0000313" key="5">
    <source>
        <dbReference type="Proteomes" id="UP001500866"/>
    </source>
</evidence>
<comment type="similarity">
    <text evidence="1">Belongs to the NAD(P)-dependent epimerase/dehydratase family. SDR39U1 subfamily.</text>
</comment>
<evidence type="ECO:0000259" key="2">
    <source>
        <dbReference type="Pfam" id="PF01370"/>
    </source>
</evidence>
<evidence type="ECO:0000256" key="1">
    <source>
        <dbReference type="ARBA" id="ARBA00009353"/>
    </source>
</evidence>
<dbReference type="PANTHER" id="PTHR11092:SF0">
    <property type="entry name" value="EPIMERASE FAMILY PROTEIN SDR39U1"/>
    <property type="match status" value="1"/>
</dbReference>